<comment type="caution">
    <text evidence="1">The sequence shown here is derived from an EMBL/GenBank/DDBJ whole genome shotgun (WGS) entry which is preliminary data.</text>
</comment>
<dbReference type="Proteomes" id="UP000814033">
    <property type="component" value="Unassembled WGS sequence"/>
</dbReference>
<keyword evidence="2" id="KW-1185">Reference proteome</keyword>
<proteinExistence type="predicted"/>
<dbReference type="EMBL" id="MU276539">
    <property type="protein sequence ID" value="KAI0038295.1"/>
    <property type="molecule type" value="Genomic_DNA"/>
</dbReference>
<accession>A0ACB8R3G8</accession>
<reference evidence="1" key="2">
    <citation type="journal article" date="2022" name="New Phytol.">
        <title>Evolutionary transition to the ectomycorrhizal habit in the genomes of a hyperdiverse lineage of mushroom-forming fungi.</title>
        <authorList>
            <person name="Looney B."/>
            <person name="Miyauchi S."/>
            <person name="Morin E."/>
            <person name="Drula E."/>
            <person name="Courty P.E."/>
            <person name="Kohler A."/>
            <person name="Kuo A."/>
            <person name="LaButti K."/>
            <person name="Pangilinan J."/>
            <person name="Lipzen A."/>
            <person name="Riley R."/>
            <person name="Andreopoulos W."/>
            <person name="He G."/>
            <person name="Johnson J."/>
            <person name="Nolan M."/>
            <person name="Tritt A."/>
            <person name="Barry K.W."/>
            <person name="Grigoriev I.V."/>
            <person name="Nagy L.G."/>
            <person name="Hibbett D."/>
            <person name="Henrissat B."/>
            <person name="Matheny P.B."/>
            <person name="Labbe J."/>
            <person name="Martin F.M."/>
        </authorList>
    </citation>
    <scope>NUCLEOTIDE SEQUENCE</scope>
    <source>
        <strain evidence="1">FP105234-sp</strain>
    </source>
</reference>
<feature type="non-terminal residue" evidence="1">
    <location>
        <position position="214"/>
    </location>
</feature>
<evidence type="ECO:0000313" key="2">
    <source>
        <dbReference type="Proteomes" id="UP000814033"/>
    </source>
</evidence>
<evidence type="ECO:0000313" key="1">
    <source>
        <dbReference type="EMBL" id="KAI0038295.1"/>
    </source>
</evidence>
<name>A0ACB8R3G8_9AGAM</name>
<sequence>RLQRRWTAPIYAFFYPDPTIGYVARHGRYHAFRCMGKGCKHVTRRYLGGNLDASSTGNMIKHVKSCWGEAAYLSAKDVMTHENARKTVTEPLKRDGTITAAFELKGKGKMTYSHRQHTKTETSIVKDRGFNVLMKTGRPEYYLPSVSTVSRDVRQVFANARQRIAKMLQDYDGALNFATDAWSSPNHRAFLAISVHFEHEGVPMCIILDVVELA</sequence>
<gene>
    <name evidence="1" type="ORF">FA95DRAFT_1451951</name>
</gene>
<organism evidence="1 2">
    <name type="scientific">Auriscalpium vulgare</name>
    <dbReference type="NCBI Taxonomy" id="40419"/>
    <lineage>
        <taxon>Eukaryota</taxon>
        <taxon>Fungi</taxon>
        <taxon>Dikarya</taxon>
        <taxon>Basidiomycota</taxon>
        <taxon>Agaricomycotina</taxon>
        <taxon>Agaricomycetes</taxon>
        <taxon>Russulales</taxon>
        <taxon>Auriscalpiaceae</taxon>
        <taxon>Auriscalpium</taxon>
    </lineage>
</organism>
<feature type="non-terminal residue" evidence="1">
    <location>
        <position position="1"/>
    </location>
</feature>
<protein>
    <submittedName>
        <fullName evidence="1">Uncharacterized protein</fullName>
    </submittedName>
</protein>
<reference evidence="1" key="1">
    <citation type="submission" date="2021-02" db="EMBL/GenBank/DDBJ databases">
        <authorList>
            <consortium name="DOE Joint Genome Institute"/>
            <person name="Ahrendt S."/>
            <person name="Looney B.P."/>
            <person name="Miyauchi S."/>
            <person name="Morin E."/>
            <person name="Drula E."/>
            <person name="Courty P.E."/>
            <person name="Chicoki N."/>
            <person name="Fauchery L."/>
            <person name="Kohler A."/>
            <person name="Kuo A."/>
            <person name="Labutti K."/>
            <person name="Pangilinan J."/>
            <person name="Lipzen A."/>
            <person name="Riley R."/>
            <person name="Andreopoulos W."/>
            <person name="He G."/>
            <person name="Johnson J."/>
            <person name="Barry K.W."/>
            <person name="Grigoriev I.V."/>
            <person name="Nagy L."/>
            <person name="Hibbett D."/>
            <person name="Henrissat B."/>
            <person name="Matheny P.B."/>
            <person name="Labbe J."/>
            <person name="Martin F."/>
        </authorList>
    </citation>
    <scope>NUCLEOTIDE SEQUENCE</scope>
    <source>
        <strain evidence="1">FP105234-sp</strain>
    </source>
</reference>